<dbReference type="Pfam" id="PF10707">
    <property type="entry name" value="YrbL-PhoP_reg"/>
    <property type="match status" value="1"/>
</dbReference>
<reference evidence="2" key="2">
    <citation type="submission" date="2018-06" db="EMBL/GenBank/DDBJ databases">
        <title>Genome sequence of Rhodanobacteraceae bacterium strain Dysh456.</title>
        <authorList>
            <person name="Fukui M."/>
        </authorList>
    </citation>
    <scope>NUCLEOTIDE SEQUENCE [LARGE SCALE GENOMIC DNA]</scope>
    <source>
        <strain evidence="2">Dysh456</strain>
    </source>
</reference>
<evidence type="ECO:0008006" key="3">
    <source>
        <dbReference type="Google" id="ProtNLM"/>
    </source>
</evidence>
<dbReference type="KEGG" id="rbd:ALSL_0770"/>
<gene>
    <name evidence="1" type="ORF">ALSL_0770</name>
</gene>
<evidence type="ECO:0000313" key="2">
    <source>
        <dbReference type="Proteomes" id="UP000270530"/>
    </source>
</evidence>
<sequence length="205" mass="23234">MLALRDRPPLASGHLRLIYAHPHDPDLLVKVLREDVVNERWRHAPWYRRRQRTGPYGTFVREFKEYVVSRHRAPASPSPLSRVAGLEDTDLGLGLVVEKVRGADGGLAPTLDAWVRRDGFTAEVEAALEAFLASLLEHDVIAGDLHAWNVVYGSDSRGGPRLVMIDGFGEKNLIPHCSMSRRHNAYRTRLKFRRMVERTRATPRG</sequence>
<dbReference type="EMBL" id="AP018560">
    <property type="protein sequence ID" value="BBD79436.1"/>
    <property type="molecule type" value="Genomic_DNA"/>
</dbReference>
<dbReference type="RefSeq" id="WP_126536579.1">
    <property type="nucleotide sequence ID" value="NZ_AP018560.1"/>
</dbReference>
<dbReference type="InterPro" id="IPR019647">
    <property type="entry name" value="PhoP_reg_network_YrbL"/>
</dbReference>
<organism evidence="1 2">
    <name type="scientific">Aerosticca soli</name>
    <dbReference type="NCBI Taxonomy" id="2010829"/>
    <lineage>
        <taxon>Bacteria</taxon>
        <taxon>Pseudomonadati</taxon>
        <taxon>Pseudomonadota</taxon>
        <taxon>Gammaproteobacteria</taxon>
        <taxon>Lysobacterales</taxon>
        <taxon>Rhodanobacteraceae</taxon>
        <taxon>Aerosticca</taxon>
    </lineage>
</organism>
<dbReference type="OrthoDB" id="595236at2"/>
<dbReference type="Proteomes" id="UP000270530">
    <property type="component" value="Chromosome"/>
</dbReference>
<protein>
    <recommendedName>
        <fullName evidence="3">PhoP regulatory network protein YrbL</fullName>
    </recommendedName>
</protein>
<reference evidence="2" key="1">
    <citation type="submission" date="2018-04" db="EMBL/GenBank/DDBJ databases">
        <authorList>
            <person name="Watanabe M."/>
            <person name="Kojima H."/>
        </authorList>
    </citation>
    <scope>NUCLEOTIDE SEQUENCE [LARGE SCALE GENOMIC DNA]</scope>
    <source>
        <strain evidence="2">Dysh456</strain>
    </source>
</reference>
<name>A0A2Z6E2Y7_9GAMM</name>
<evidence type="ECO:0000313" key="1">
    <source>
        <dbReference type="EMBL" id="BBD79436.1"/>
    </source>
</evidence>
<accession>A0A2Z6E2Y7</accession>
<keyword evidence="2" id="KW-1185">Reference proteome</keyword>
<dbReference type="AlphaFoldDB" id="A0A2Z6E2Y7"/>
<proteinExistence type="predicted"/>